<feature type="non-terminal residue" evidence="5">
    <location>
        <position position="1"/>
    </location>
</feature>
<reference evidence="5 6" key="1">
    <citation type="journal article" date="2019" name="Sci. Rep.">
        <title>A high-quality genome of Eragrostis curvula grass provides insights into Poaceae evolution and supports new strategies to enhance forage quality.</title>
        <authorList>
            <person name="Carballo J."/>
            <person name="Santos B.A.C.M."/>
            <person name="Zappacosta D."/>
            <person name="Garbus I."/>
            <person name="Selva J.P."/>
            <person name="Gallo C.A."/>
            <person name="Diaz A."/>
            <person name="Albertini E."/>
            <person name="Caccamo M."/>
            <person name="Echenique V."/>
        </authorList>
    </citation>
    <scope>NUCLEOTIDE SEQUENCE [LARGE SCALE GENOMIC DNA]</scope>
    <source>
        <strain evidence="6">cv. Victoria</strain>
        <tissue evidence="5">Leaf</tissue>
    </source>
</reference>
<protein>
    <recommendedName>
        <fullName evidence="4">EF-hand domain-containing protein</fullName>
    </recommendedName>
</protein>
<dbReference type="PROSITE" id="PS50222">
    <property type="entry name" value="EF_HAND_2"/>
    <property type="match status" value="1"/>
</dbReference>
<evidence type="ECO:0000313" key="5">
    <source>
        <dbReference type="EMBL" id="TVU23141.1"/>
    </source>
</evidence>
<keyword evidence="6" id="KW-1185">Reference proteome</keyword>
<dbReference type="PANTHER" id="PTHR10891">
    <property type="entry name" value="EF-HAND CALCIUM-BINDING DOMAIN CONTAINING PROTEIN"/>
    <property type="match status" value="1"/>
</dbReference>
<dbReference type="InterPro" id="IPR039647">
    <property type="entry name" value="EF_hand_pair_protein_CML-like"/>
</dbReference>
<dbReference type="Gene3D" id="1.10.238.10">
    <property type="entry name" value="EF-hand"/>
    <property type="match status" value="1"/>
</dbReference>
<name>A0A5J9UIK1_9POAL</name>
<dbReference type="InterPro" id="IPR011992">
    <property type="entry name" value="EF-hand-dom_pair"/>
</dbReference>
<dbReference type="InterPro" id="IPR018247">
    <property type="entry name" value="EF_Hand_1_Ca_BS"/>
</dbReference>
<evidence type="ECO:0000256" key="2">
    <source>
        <dbReference type="ARBA" id="ARBA00022737"/>
    </source>
</evidence>
<dbReference type="Proteomes" id="UP000324897">
    <property type="component" value="Unassembled WGS sequence"/>
</dbReference>
<dbReference type="CDD" id="cd00051">
    <property type="entry name" value="EFh"/>
    <property type="match status" value="1"/>
</dbReference>
<keyword evidence="3" id="KW-0106">Calcium</keyword>
<evidence type="ECO:0000313" key="6">
    <source>
        <dbReference type="Proteomes" id="UP000324897"/>
    </source>
</evidence>
<dbReference type="SMART" id="SM00054">
    <property type="entry name" value="EFh"/>
    <property type="match status" value="2"/>
</dbReference>
<accession>A0A5J9UIK1</accession>
<keyword evidence="1" id="KW-0479">Metal-binding</keyword>
<dbReference type="SUPFAM" id="SSF47473">
    <property type="entry name" value="EF-hand"/>
    <property type="match status" value="1"/>
</dbReference>
<feature type="domain" description="EF-hand" evidence="4">
    <location>
        <begin position="121"/>
        <end position="156"/>
    </location>
</feature>
<dbReference type="OrthoDB" id="26525at2759"/>
<dbReference type="PROSITE" id="PS00018">
    <property type="entry name" value="EF_HAND_1"/>
    <property type="match status" value="2"/>
</dbReference>
<dbReference type="Gramene" id="TVU23141">
    <property type="protein sequence ID" value="TVU23141"/>
    <property type="gene ID" value="EJB05_30252"/>
</dbReference>
<evidence type="ECO:0000259" key="4">
    <source>
        <dbReference type="PROSITE" id="PS50222"/>
    </source>
</evidence>
<evidence type="ECO:0000256" key="1">
    <source>
        <dbReference type="ARBA" id="ARBA00022723"/>
    </source>
</evidence>
<proteinExistence type="predicted"/>
<dbReference type="InterPro" id="IPR002048">
    <property type="entry name" value="EF_hand_dom"/>
</dbReference>
<dbReference type="Pfam" id="PF13499">
    <property type="entry name" value="EF-hand_7"/>
    <property type="match status" value="1"/>
</dbReference>
<evidence type="ECO:0000256" key="3">
    <source>
        <dbReference type="ARBA" id="ARBA00022837"/>
    </source>
</evidence>
<organism evidence="5 6">
    <name type="scientific">Eragrostis curvula</name>
    <name type="common">weeping love grass</name>
    <dbReference type="NCBI Taxonomy" id="38414"/>
    <lineage>
        <taxon>Eukaryota</taxon>
        <taxon>Viridiplantae</taxon>
        <taxon>Streptophyta</taxon>
        <taxon>Embryophyta</taxon>
        <taxon>Tracheophyta</taxon>
        <taxon>Spermatophyta</taxon>
        <taxon>Magnoliopsida</taxon>
        <taxon>Liliopsida</taxon>
        <taxon>Poales</taxon>
        <taxon>Poaceae</taxon>
        <taxon>PACMAD clade</taxon>
        <taxon>Chloridoideae</taxon>
        <taxon>Eragrostideae</taxon>
        <taxon>Eragrostidinae</taxon>
        <taxon>Eragrostis</taxon>
    </lineage>
</organism>
<dbReference type="EMBL" id="RWGY01000022">
    <property type="protein sequence ID" value="TVU23141.1"/>
    <property type="molecule type" value="Genomic_DNA"/>
</dbReference>
<dbReference type="GO" id="GO:0005509">
    <property type="term" value="F:calcium ion binding"/>
    <property type="evidence" value="ECO:0007669"/>
    <property type="project" value="InterPro"/>
</dbReference>
<dbReference type="AlphaFoldDB" id="A0A5J9UIK1"/>
<comment type="caution">
    <text evidence="5">The sequence shown here is derived from an EMBL/GenBank/DDBJ whole genome shotgun (WGS) entry which is preliminary data.</text>
</comment>
<keyword evidence="2" id="KW-0677">Repeat</keyword>
<sequence>MENSQDSAAPFLREPCGLLFILTILTWFISRIQTFVSCSCQSCNCIHKPSKTPTPTPAPIVTDKKVIRKRNKNQDDGMELTHEDITTVMRNIGLNFDQESSMACEFIGSDYIPRIFDDDEPSLHEVKQAFLVFDDNKDGYLDASDLQRVFQSLGLREGVGLDECEQMIAKYDMNKDKMIDLVEFTKVLEASVC</sequence>
<gene>
    <name evidence="5" type="ORF">EJB05_30252</name>
</gene>